<keyword evidence="2" id="KW-0472">Membrane</keyword>
<feature type="transmembrane region" description="Helical" evidence="2">
    <location>
        <begin position="598"/>
        <end position="624"/>
    </location>
</feature>
<keyword evidence="2" id="KW-1133">Transmembrane helix</keyword>
<dbReference type="Proteomes" id="UP001520654">
    <property type="component" value="Unassembled WGS sequence"/>
</dbReference>
<keyword evidence="4" id="KW-1185">Reference proteome</keyword>
<comment type="caution">
    <text evidence="3">The sequence shown here is derived from an EMBL/GenBank/DDBJ whole genome shotgun (WGS) entry which is preliminary data.</text>
</comment>
<feature type="transmembrane region" description="Helical" evidence="2">
    <location>
        <begin position="555"/>
        <end position="578"/>
    </location>
</feature>
<feature type="transmembrane region" description="Helical" evidence="2">
    <location>
        <begin position="248"/>
        <end position="265"/>
    </location>
</feature>
<feature type="transmembrane region" description="Helical" evidence="2">
    <location>
        <begin position="414"/>
        <end position="435"/>
    </location>
</feature>
<feature type="transmembrane region" description="Helical" evidence="2">
    <location>
        <begin position="310"/>
        <end position="330"/>
    </location>
</feature>
<feature type="transmembrane region" description="Helical" evidence="2">
    <location>
        <begin position="272"/>
        <end position="290"/>
    </location>
</feature>
<evidence type="ECO:0000313" key="3">
    <source>
        <dbReference type="EMBL" id="MCC0095053.1"/>
    </source>
</evidence>
<evidence type="ECO:0000313" key="4">
    <source>
        <dbReference type="Proteomes" id="UP001520654"/>
    </source>
</evidence>
<gene>
    <name evidence="3" type="ORF">K7B10_09710</name>
</gene>
<sequence length="815" mass="87472">MGTTDSVAPERTALSDRRPGGSTSPGKVGRPAVHLLWRFLPGLTAYLFLVVLLLLADTSASDVARYTGYVLWGVLLPGTLVFRALRRRPFSLLEDLAYGAVTGLVLELVAWFLLVSLGAQSVAVAWPLAVVIPFAAVPRLRRHWRPRGYRASSAGWSWSVAGTVMLSSAYFHQVFLARYPVLPAGEANRIFGDMPYMLSLAANAKQHVPLTVPQAAGEPLYYHWFSFAHMAMTDMVGHIDLPVVESRLMVPALAALSMVITAVVARRLTGRAWAGPLAAVLVFAVGEFTATYPNNVNTWTFGAPAVRLMFWSSLSLTYSQPLLIALMGVVGDALRRTGIKAGAGKSGGADGEDAGAGPGGGGAPLFGRGVFVLTALFALASSAAKASTLPVTLAGLAVAGLVMLIGTRRVPWTVVGLGAILAGAQVFATAVIFHFESYGLEIAPFGNVQSYWADPGHARPAAFQALVVAATLAAFLLNHHVKLLGMIPLLRRRKSALEPVQWFLLGAAVAGPAAYLTVNGYNSSYFTIAALPFGVVLSAWGYCESFERAALPRRAKAALAVATLAFIALLTFAIHRYSDAWAKFVQRLCGDREANASYSLLLAALGAAAALALIALVCGVLWWLAGRARPALRGRGGIVLLTAVLAAGVPGLAHDVLQSRQEAWVGSWVLPGSQVDAARWIRAHSEPSDVLVTNSHCWEFDDYANGPACNNTRSQWLSGYSERSVLIEGWAYAPRAVALTRGGTAYDGPFWDQELFALNEDAVYRPTEAKLRTLHDRYHVRFVVVHRPTGHESSRLRELARPVFDNGRIAVYRLS</sequence>
<accession>A0ABS8E285</accession>
<organism evidence="3 4">
    <name type="scientific">Streptomyces flavotricini</name>
    <dbReference type="NCBI Taxonomy" id="66888"/>
    <lineage>
        <taxon>Bacteria</taxon>
        <taxon>Bacillati</taxon>
        <taxon>Actinomycetota</taxon>
        <taxon>Actinomycetes</taxon>
        <taxon>Kitasatosporales</taxon>
        <taxon>Streptomycetaceae</taxon>
        <taxon>Streptomyces</taxon>
    </lineage>
</organism>
<reference evidence="3 4" key="1">
    <citation type="submission" date="2021-08" db="EMBL/GenBank/DDBJ databases">
        <title>Genomic Architecture of Streptomyces flavotricini NGL1 and Streptomyces erythrochromogenes HMS4 With Differential Plant Beneficial attributes and laccase production capabilities.</title>
        <authorList>
            <person name="Salwan R."/>
            <person name="Kaur R."/>
            <person name="Sharma V."/>
        </authorList>
    </citation>
    <scope>NUCLEOTIDE SEQUENCE [LARGE SCALE GENOMIC DNA]</scope>
    <source>
        <strain evidence="3 4">NGL1</strain>
    </source>
</reference>
<feature type="transmembrane region" description="Helical" evidence="2">
    <location>
        <begin position="524"/>
        <end position="543"/>
    </location>
</feature>
<proteinExistence type="predicted"/>
<feature type="transmembrane region" description="Helical" evidence="2">
    <location>
        <begin position="500"/>
        <end position="518"/>
    </location>
</feature>
<dbReference type="EMBL" id="JAINUL010000001">
    <property type="protein sequence ID" value="MCC0095053.1"/>
    <property type="molecule type" value="Genomic_DNA"/>
</dbReference>
<feature type="transmembrane region" description="Helical" evidence="2">
    <location>
        <begin position="97"/>
        <end position="117"/>
    </location>
</feature>
<feature type="transmembrane region" description="Helical" evidence="2">
    <location>
        <begin position="461"/>
        <end position="479"/>
    </location>
</feature>
<feature type="region of interest" description="Disordered" evidence="1">
    <location>
        <begin position="1"/>
        <end position="27"/>
    </location>
</feature>
<name>A0ABS8E285_9ACTN</name>
<feature type="transmembrane region" description="Helical" evidence="2">
    <location>
        <begin position="389"/>
        <end position="407"/>
    </location>
</feature>
<dbReference type="RefSeq" id="WP_229335728.1">
    <property type="nucleotide sequence ID" value="NZ_JAINUL010000001.1"/>
</dbReference>
<feature type="transmembrane region" description="Helical" evidence="2">
    <location>
        <begin position="68"/>
        <end position="85"/>
    </location>
</feature>
<feature type="transmembrane region" description="Helical" evidence="2">
    <location>
        <begin position="35"/>
        <end position="56"/>
    </location>
</feature>
<feature type="transmembrane region" description="Helical" evidence="2">
    <location>
        <begin position="153"/>
        <end position="171"/>
    </location>
</feature>
<feature type="transmembrane region" description="Helical" evidence="2">
    <location>
        <begin position="636"/>
        <end position="653"/>
    </location>
</feature>
<evidence type="ECO:0000256" key="1">
    <source>
        <dbReference type="SAM" id="MobiDB-lite"/>
    </source>
</evidence>
<evidence type="ECO:0000256" key="2">
    <source>
        <dbReference type="SAM" id="Phobius"/>
    </source>
</evidence>
<keyword evidence="2" id="KW-0812">Transmembrane</keyword>
<feature type="transmembrane region" description="Helical" evidence="2">
    <location>
        <begin position="123"/>
        <end position="141"/>
    </location>
</feature>
<protein>
    <submittedName>
        <fullName evidence="3">Uncharacterized protein</fullName>
    </submittedName>
</protein>
<feature type="transmembrane region" description="Helical" evidence="2">
    <location>
        <begin position="365"/>
        <end position="383"/>
    </location>
</feature>